<dbReference type="GO" id="GO:0005794">
    <property type="term" value="C:Golgi apparatus"/>
    <property type="evidence" value="ECO:0007669"/>
    <property type="project" value="UniProtKB-SubCell"/>
</dbReference>
<dbReference type="GO" id="GO:0016020">
    <property type="term" value="C:membrane"/>
    <property type="evidence" value="ECO:0007669"/>
    <property type="project" value="InterPro"/>
</dbReference>
<evidence type="ECO:0000256" key="7">
    <source>
        <dbReference type="ARBA" id="ARBA00023065"/>
    </source>
</evidence>
<keyword evidence="6" id="KW-0333">Golgi apparatus</keyword>
<evidence type="ECO:0000313" key="13">
    <source>
        <dbReference type="EMBL" id="CAG8629137.1"/>
    </source>
</evidence>
<feature type="transmembrane region" description="Helical" evidence="11">
    <location>
        <begin position="97"/>
        <end position="115"/>
    </location>
</feature>
<keyword evidence="14" id="KW-1185">Reference proteome</keyword>
<evidence type="ECO:0000256" key="8">
    <source>
        <dbReference type="ARBA" id="ARBA00023136"/>
    </source>
</evidence>
<evidence type="ECO:0000256" key="4">
    <source>
        <dbReference type="ARBA" id="ARBA00022833"/>
    </source>
</evidence>
<evidence type="ECO:0000256" key="1">
    <source>
        <dbReference type="ARBA" id="ARBA00004166"/>
    </source>
</evidence>
<dbReference type="InterPro" id="IPR027469">
    <property type="entry name" value="Cation_efflux_TMD_sf"/>
</dbReference>
<dbReference type="EMBL" id="CAJVQA010005851">
    <property type="protein sequence ID" value="CAG8629137.1"/>
    <property type="molecule type" value="Genomic_DNA"/>
</dbReference>
<dbReference type="Pfam" id="PF01545">
    <property type="entry name" value="Cation_efflux"/>
    <property type="match status" value="1"/>
</dbReference>
<feature type="transmembrane region" description="Helical" evidence="11">
    <location>
        <begin position="12"/>
        <end position="42"/>
    </location>
</feature>
<evidence type="ECO:0000256" key="11">
    <source>
        <dbReference type="SAM" id="Phobius"/>
    </source>
</evidence>
<dbReference type="GO" id="GO:0006829">
    <property type="term" value="P:zinc ion transport"/>
    <property type="evidence" value="ECO:0007669"/>
    <property type="project" value="TreeGrafter"/>
</dbReference>
<evidence type="ECO:0000256" key="3">
    <source>
        <dbReference type="ARBA" id="ARBA00022692"/>
    </source>
</evidence>
<keyword evidence="5 11" id="KW-1133">Transmembrane helix</keyword>
<reference evidence="13" key="1">
    <citation type="submission" date="2021-06" db="EMBL/GenBank/DDBJ databases">
        <authorList>
            <person name="Kallberg Y."/>
            <person name="Tangrot J."/>
            <person name="Rosling A."/>
        </authorList>
    </citation>
    <scope>NUCLEOTIDE SEQUENCE</scope>
    <source>
        <strain evidence="13">FL966</strain>
    </source>
</reference>
<sequence length="251" mass="28079">MFKYLMKQQSSLLYVLLSLPLSKKTLFAWSIIHLSLGIALWLKGQWCDGLALTGFAYLVIFDAMGVLTAFISSVLTTYGSLRLSSIRNPFGIQRFEILLGFASALYLLFVALYMLKEGLEHFILESNHEHSNVHSRNLGWLDELMSIVESVLMFYIAIPVASALGKILLQTTPSAASKSLDDCLREILLHPTILSLNATHFWQNSYGQLVGTLHVHVNPDVNEQTVLAFVYSRLSPLFVNSNGELTVQIVK</sequence>
<dbReference type="Proteomes" id="UP000789759">
    <property type="component" value="Unassembled WGS sequence"/>
</dbReference>
<dbReference type="GO" id="GO:0098771">
    <property type="term" value="P:inorganic ion homeostasis"/>
    <property type="evidence" value="ECO:0007669"/>
    <property type="project" value="UniProtKB-ARBA"/>
</dbReference>
<dbReference type="SUPFAM" id="SSF161111">
    <property type="entry name" value="Cation efflux protein transmembrane domain-like"/>
    <property type="match status" value="1"/>
</dbReference>
<dbReference type="InterPro" id="IPR058533">
    <property type="entry name" value="Cation_efflux_TM"/>
</dbReference>
<evidence type="ECO:0000256" key="10">
    <source>
        <dbReference type="ARBA" id="ARBA00045455"/>
    </source>
</evidence>
<name>A0A9N9DB47_9GLOM</name>
<protein>
    <submittedName>
        <fullName evidence="13">12996_t:CDS:1</fullName>
    </submittedName>
</protein>
<keyword evidence="4" id="KW-0862">Zinc</keyword>
<evidence type="ECO:0000259" key="12">
    <source>
        <dbReference type="Pfam" id="PF01545"/>
    </source>
</evidence>
<feature type="transmembrane region" description="Helical" evidence="11">
    <location>
        <begin position="54"/>
        <end position="76"/>
    </location>
</feature>
<accession>A0A9N9DB47</accession>
<gene>
    <name evidence="13" type="ORF">CPELLU_LOCUS8300</name>
</gene>
<evidence type="ECO:0000313" key="14">
    <source>
        <dbReference type="Proteomes" id="UP000789759"/>
    </source>
</evidence>
<evidence type="ECO:0000256" key="2">
    <source>
        <dbReference type="ARBA" id="ARBA00022448"/>
    </source>
</evidence>
<keyword evidence="3 11" id="KW-0812">Transmembrane</keyword>
<dbReference type="PANTHER" id="PTHR46531:SF1">
    <property type="entry name" value="ZINC TRANSPORTER 6"/>
    <property type="match status" value="1"/>
</dbReference>
<keyword evidence="8 11" id="KW-0472">Membrane</keyword>
<evidence type="ECO:0000256" key="9">
    <source>
        <dbReference type="ARBA" id="ARBA00038600"/>
    </source>
</evidence>
<dbReference type="OrthoDB" id="5382797at2759"/>
<evidence type="ECO:0000256" key="6">
    <source>
        <dbReference type="ARBA" id="ARBA00023034"/>
    </source>
</evidence>
<feature type="domain" description="Cation efflux protein transmembrane" evidence="12">
    <location>
        <begin position="58"/>
        <end position="132"/>
    </location>
</feature>
<comment type="subunit">
    <text evidence="9">Heterodimer with SLC30A5; form a functional zinc ion transmembrane transporter.</text>
</comment>
<dbReference type="Gene3D" id="1.20.1510.10">
    <property type="entry name" value="Cation efflux protein transmembrane domain"/>
    <property type="match status" value="1"/>
</dbReference>
<comment type="subcellular location">
    <subcellularLocation>
        <location evidence="1">Golgi apparatus</location>
        <location evidence="1">trans-Golgi network membrane</location>
        <topology evidence="1">Multi-pass membrane protein</topology>
    </subcellularLocation>
</comment>
<dbReference type="PANTHER" id="PTHR46531">
    <property type="entry name" value="ZINC TRANSPORTER 6"/>
    <property type="match status" value="1"/>
</dbReference>
<feature type="transmembrane region" description="Helical" evidence="11">
    <location>
        <begin position="144"/>
        <end position="169"/>
    </location>
</feature>
<proteinExistence type="predicted"/>
<comment type="caution">
    <text evidence="13">The sequence shown here is derived from an EMBL/GenBank/DDBJ whole genome shotgun (WGS) entry which is preliminary data.</text>
</comment>
<organism evidence="13 14">
    <name type="scientific">Cetraspora pellucida</name>
    <dbReference type="NCBI Taxonomy" id="1433469"/>
    <lineage>
        <taxon>Eukaryota</taxon>
        <taxon>Fungi</taxon>
        <taxon>Fungi incertae sedis</taxon>
        <taxon>Mucoromycota</taxon>
        <taxon>Glomeromycotina</taxon>
        <taxon>Glomeromycetes</taxon>
        <taxon>Diversisporales</taxon>
        <taxon>Gigasporaceae</taxon>
        <taxon>Cetraspora</taxon>
    </lineage>
</organism>
<keyword evidence="2" id="KW-0813">Transport</keyword>
<dbReference type="AlphaFoldDB" id="A0A9N9DB47"/>
<dbReference type="InterPro" id="IPR052005">
    <property type="entry name" value="CDF_SLC30A"/>
</dbReference>
<dbReference type="GO" id="GO:0008324">
    <property type="term" value="F:monoatomic cation transmembrane transporter activity"/>
    <property type="evidence" value="ECO:0007669"/>
    <property type="project" value="InterPro"/>
</dbReference>
<evidence type="ECO:0000256" key="5">
    <source>
        <dbReference type="ARBA" id="ARBA00022989"/>
    </source>
</evidence>
<dbReference type="GO" id="GO:0030003">
    <property type="term" value="P:intracellular monoatomic cation homeostasis"/>
    <property type="evidence" value="ECO:0007669"/>
    <property type="project" value="UniProtKB-ARBA"/>
</dbReference>
<keyword evidence="7" id="KW-0406">Ion transport</keyword>
<comment type="function">
    <text evidence="10">Has probably no intrinsic transporter activity but together with SLC30A5 forms a functional zinc ion:proton antiporter heterodimer, mediating zinc entry into the lumen of organelles along the secretory pathway. As part of that zinc ion:proton antiporter, contributes to zinc ion homeostasis within the early secretory pathway and regulates the activation and folding of enzymes like alkaline phosphatases and enzymes involved in phosphatidylinositol glycan anchor biosynthesis.</text>
</comment>